<reference evidence="1" key="2">
    <citation type="submission" date="2016-10" db="EMBL/GenBank/DDBJ databases">
        <authorList>
            <person name="de Groot N.N."/>
        </authorList>
    </citation>
    <scope>NUCLEOTIDE SEQUENCE [LARGE SCALE GENOMIC DNA]</scope>
    <source>
        <strain evidence="1">ATCC 20501</strain>
    </source>
</reference>
<accession>A0A1H6E0V4</accession>
<reference evidence="3 4" key="1">
    <citation type="submission" date="2016-10" db="EMBL/GenBank/DDBJ databases">
        <authorList>
            <person name="Varghese N."/>
            <person name="Submissions S."/>
        </authorList>
    </citation>
    <scope>NUCLEOTIDE SEQUENCE [LARGE SCALE GENOMIC DNA]</scope>
    <source>
        <strain evidence="4">ATCC 20501</strain>
        <strain evidence="2 3">CGMCC 4.3529</strain>
    </source>
</reference>
<dbReference type="EMBL" id="FOME01000007">
    <property type="protein sequence ID" value="SFD93891.1"/>
    <property type="molecule type" value="Genomic_DNA"/>
</dbReference>
<evidence type="ECO:0000313" key="4">
    <source>
        <dbReference type="Proteomes" id="UP000236729"/>
    </source>
</evidence>
<organism evidence="1 4">
    <name type="scientific">Saccharopolyspora kobensis</name>
    <dbReference type="NCBI Taxonomy" id="146035"/>
    <lineage>
        <taxon>Bacteria</taxon>
        <taxon>Bacillati</taxon>
        <taxon>Actinomycetota</taxon>
        <taxon>Actinomycetes</taxon>
        <taxon>Pseudonocardiales</taxon>
        <taxon>Pseudonocardiaceae</taxon>
        <taxon>Saccharopolyspora</taxon>
    </lineage>
</organism>
<gene>
    <name evidence="1" type="ORF">SAMN02982929_05314</name>
    <name evidence="2" type="ORF">SAMN05216506_107290</name>
</gene>
<keyword evidence="3" id="KW-1185">Reference proteome</keyword>
<accession>A0A1I1WFU7</accession>
<evidence type="ECO:0000313" key="1">
    <source>
        <dbReference type="EMBL" id="SEG90793.1"/>
    </source>
</evidence>
<proteinExistence type="predicted"/>
<name>A0A1H6E0V4_9PSEU</name>
<evidence type="ECO:0000313" key="3">
    <source>
        <dbReference type="Proteomes" id="UP000199690"/>
    </source>
</evidence>
<sequence length="69" mass="7581">MRLHGDVHMSPRELAVRVRLGDSEREHELGVLVIDTERDTVHGGVAATVALLRAVAAELDQQRDTEGKP</sequence>
<dbReference type="Proteomes" id="UP000236729">
    <property type="component" value="Unassembled WGS sequence"/>
</dbReference>
<evidence type="ECO:0000313" key="2">
    <source>
        <dbReference type="EMBL" id="SFD93891.1"/>
    </source>
</evidence>
<protein>
    <submittedName>
        <fullName evidence="1">Uncharacterized protein</fullName>
    </submittedName>
</protein>
<dbReference type="AlphaFoldDB" id="A0A1H6E0V4"/>
<dbReference type="Proteomes" id="UP000199690">
    <property type="component" value="Unassembled WGS sequence"/>
</dbReference>
<dbReference type="EMBL" id="FNVB01000008">
    <property type="protein sequence ID" value="SEG90793.1"/>
    <property type="molecule type" value="Genomic_DNA"/>
</dbReference>